<dbReference type="EMBL" id="UZAI01002857">
    <property type="protein sequence ID" value="VDO75182.1"/>
    <property type="molecule type" value="Genomic_DNA"/>
</dbReference>
<dbReference type="AlphaFoldDB" id="A0A183LTS8"/>
<sequence>MSKNDFGELYEATSKHIKQLIILANSKKYATAEFDESLKSFVNSFSPEDAPANITEYRTKVAVDILSRLSVFDNLISIYRELGRMAIPLSYSTFNPLPCEKWVLKLTDFQQSLTNYMVVSISFTQKLIKSDIYLTEVRRILHIMSTMKMSELAINIFLTFTYTDINQLHLKVEYIELFMQQFHYTVIGERKSHFFDASILNKVLRLLALNAENRIEFGNRDIVRHLTSLSDSQSYGTNEISTTKHILSSKVPVIDATQEILSLAEAYRSNITELEEKVRTYFEGASIDEFLLQYPTEPDIGDDQSGM</sequence>
<reference evidence="1 2" key="1">
    <citation type="submission" date="2018-11" db="EMBL/GenBank/DDBJ databases">
        <authorList>
            <consortium name="Pathogen Informatics"/>
        </authorList>
    </citation>
    <scope>NUCLEOTIDE SEQUENCE [LARGE SCALE GENOMIC DNA]</scope>
    <source>
        <strain evidence="1 2">Zambia</strain>
    </source>
</reference>
<proteinExistence type="predicted"/>
<evidence type="ECO:0000313" key="1">
    <source>
        <dbReference type="EMBL" id="VDO75182.1"/>
    </source>
</evidence>
<evidence type="ECO:0000313" key="2">
    <source>
        <dbReference type="Proteomes" id="UP000277204"/>
    </source>
</evidence>
<name>A0A183LTS8_9TREM</name>
<dbReference type="STRING" id="48269.A0A183LTS8"/>
<dbReference type="Proteomes" id="UP000277204">
    <property type="component" value="Unassembled WGS sequence"/>
</dbReference>
<gene>
    <name evidence="1" type="ORF">SMRZ_LOCUS7204</name>
</gene>
<organism evidence="1 2">
    <name type="scientific">Schistosoma margrebowiei</name>
    <dbReference type="NCBI Taxonomy" id="48269"/>
    <lineage>
        <taxon>Eukaryota</taxon>
        <taxon>Metazoa</taxon>
        <taxon>Spiralia</taxon>
        <taxon>Lophotrochozoa</taxon>
        <taxon>Platyhelminthes</taxon>
        <taxon>Trematoda</taxon>
        <taxon>Digenea</taxon>
        <taxon>Strigeidida</taxon>
        <taxon>Schistosomatoidea</taxon>
        <taxon>Schistosomatidae</taxon>
        <taxon>Schistosoma</taxon>
    </lineage>
</organism>
<keyword evidence="2" id="KW-1185">Reference proteome</keyword>
<protein>
    <submittedName>
        <fullName evidence="1">Uncharacterized protein</fullName>
    </submittedName>
</protein>
<accession>A0A183LTS8</accession>